<dbReference type="EMBL" id="UZAK01011642">
    <property type="protein sequence ID" value="VDP00289.1"/>
    <property type="molecule type" value="Genomic_DNA"/>
</dbReference>
<reference evidence="1 2" key="2">
    <citation type="submission" date="2018-11" db="EMBL/GenBank/DDBJ databases">
        <authorList>
            <consortium name="Pathogen Informatics"/>
        </authorList>
    </citation>
    <scope>NUCLEOTIDE SEQUENCE [LARGE SCALE GENOMIC DNA]</scope>
    <source>
        <strain evidence="1">Dakar</strain>
        <strain evidence="2">Dakar, Senegal</strain>
    </source>
</reference>
<reference evidence="3" key="1">
    <citation type="submission" date="2016-06" db="UniProtKB">
        <authorList>
            <consortium name="WormBaseParasite"/>
        </authorList>
    </citation>
    <scope>IDENTIFICATION</scope>
</reference>
<proteinExistence type="predicted"/>
<organism evidence="3">
    <name type="scientific">Schistosoma curassoni</name>
    <dbReference type="NCBI Taxonomy" id="6186"/>
    <lineage>
        <taxon>Eukaryota</taxon>
        <taxon>Metazoa</taxon>
        <taxon>Spiralia</taxon>
        <taxon>Lophotrochozoa</taxon>
        <taxon>Platyhelminthes</taxon>
        <taxon>Trematoda</taxon>
        <taxon>Digenea</taxon>
        <taxon>Strigeidida</taxon>
        <taxon>Schistosomatoidea</taxon>
        <taxon>Schistosomatidae</taxon>
        <taxon>Schistosoma</taxon>
    </lineage>
</organism>
<evidence type="ECO:0000313" key="3">
    <source>
        <dbReference type="WBParaSite" id="SCUD_0000603801-mRNA-1"/>
    </source>
</evidence>
<evidence type="ECO:0000313" key="2">
    <source>
        <dbReference type="Proteomes" id="UP000279833"/>
    </source>
</evidence>
<dbReference type="WBParaSite" id="SCUD_0000603801-mRNA-1">
    <property type="protein sequence ID" value="SCUD_0000603801-mRNA-1"/>
    <property type="gene ID" value="SCUD_0000603801"/>
</dbReference>
<gene>
    <name evidence="1" type="ORF">SCUD_LOCUS6038</name>
</gene>
<sequence length="31" mass="3556">MTKMNVVKLIMQMVKKLDDPVQVVQDVNVIV</sequence>
<protein>
    <submittedName>
        <fullName evidence="3">Phage protein</fullName>
    </submittedName>
</protein>
<dbReference type="AlphaFoldDB" id="A0A183JTJ8"/>
<accession>A0A183JTJ8</accession>
<dbReference type="Proteomes" id="UP000279833">
    <property type="component" value="Unassembled WGS sequence"/>
</dbReference>
<evidence type="ECO:0000313" key="1">
    <source>
        <dbReference type="EMBL" id="VDP00289.1"/>
    </source>
</evidence>
<keyword evidence="2" id="KW-1185">Reference proteome</keyword>
<name>A0A183JTJ8_9TREM</name>